<evidence type="ECO:0000256" key="1">
    <source>
        <dbReference type="ARBA" id="ARBA00005350"/>
    </source>
</evidence>
<feature type="non-terminal residue" evidence="3">
    <location>
        <position position="1"/>
    </location>
</feature>
<keyword evidence="2" id="KW-0106">Calcium</keyword>
<dbReference type="InterPro" id="IPR005552">
    <property type="entry name" value="Scramblase"/>
</dbReference>
<keyword evidence="4" id="KW-1185">Reference proteome</keyword>
<name>A0A443RT35_9ACAR</name>
<dbReference type="EMBL" id="NCKV01038647">
    <property type="protein sequence ID" value="RWS18501.1"/>
    <property type="molecule type" value="Genomic_DNA"/>
</dbReference>
<dbReference type="Proteomes" id="UP000288716">
    <property type="component" value="Unassembled WGS sequence"/>
</dbReference>
<reference evidence="3 4" key="1">
    <citation type="journal article" date="2018" name="Gigascience">
        <title>Genomes of trombidid mites reveal novel predicted allergens and laterally-transferred genes associated with secondary metabolism.</title>
        <authorList>
            <person name="Dong X."/>
            <person name="Chaisiri K."/>
            <person name="Xia D."/>
            <person name="Armstrong S.D."/>
            <person name="Fang Y."/>
            <person name="Donnelly M.J."/>
            <person name="Kadowaki T."/>
            <person name="McGarry J.W."/>
            <person name="Darby A.C."/>
            <person name="Makepeace B.L."/>
        </authorList>
    </citation>
    <scope>NUCLEOTIDE SEQUENCE [LARGE SCALE GENOMIC DNA]</scope>
    <source>
        <strain evidence="3">UoL-UT</strain>
    </source>
</reference>
<protein>
    <recommendedName>
        <fullName evidence="2">Phospholipid scramblase</fullName>
    </recommendedName>
</protein>
<dbReference type="PANTHER" id="PTHR23248:SF9">
    <property type="entry name" value="PHOSPHOLIPID SCRAMBLASE"/>
    <property type="match status" value="1"/>
</dbReference>
<evidence type="ECO:0000313" key="3">
    <source>
        <dbReference type="EMBL" id="RWS18501.1"/>
    </source>
</evidence>
<organism evidence="3 4">
    <name type="scientific">Leptotrombidium deliense</name>
    <dbReference type="NCBI Taxonomy" id="299467"/>
    <lineage>
        <taxon>Eukaryota</taxon>
        <taxon>Metazoa</taxon>
        <taxon>Ecdysozoa</taxon>
        <taxon>Arthropoda</taxon>
        <taxon>Chelicerata</taxon>
        <taxon>Arachnida</taxon>
        <taxon>Acari</taxon>
        <taxon>Acariformes</taxon>
        <taxon>Trombidiformes</taxon>
        <taxon>Prostigmata</taxon>
        <taxon>Anystina</taxon>
        <taxon>Parasitengona</taxon>
        <taxon>Trombiculoidea</taxon>
        <taxon>Trombiculidae</taxon>
        <taxon>Leptotrombidium</taxon>
    </lineage>
</organism>
<dbReference type="VEuPathDB" id="VectorBase:LDEU013539"/>
<dbReference type="AlphaFoldDB" id="A0A443RT35"/>
<keyword evidence="2" id="KW-0564">Palmitate</keyword>
<evidence type="ECO:0000313" key="4">
    <source>
        <dbReference type="Proteomes" id="UP000288716"/>
    </source>
</evidence>
<comment type="caution">
    <text evidence="3">The sequence shown here is derived from an EMBL/GenBank/DDBJ whole genome shotgun (WGS) entry which is preliminary data.</text>
</comment>
<comment type="similarity">
    <text evidence="1 2">Belongs to the phospholipid scramblase family.</text>
</comment>
<gene>
    <name evidence="3" type="ORF">B4U80_02494</name>
</gene>
<feature type="non-terminal residue" evidence="3">
    <location>
        <position position="121"/>
    </location>
</feature>
<accession>A0A443RT35</accession>
<comment type="function">
    <text evidence="2">May mediate accelerated ATP-independent bidirectional transbilayer migration of phospholipids upon binding calcium ions that results in a loss of phospholipid asymmetry in the plasma membrane.</text>
</comment>
<proteinExistence type="inferred from homology"/>
<dbReference type="PANTHER" id="PTHR23248">
    <property type="entry name" value="PHOSPHOLIPID SCRAMBLASE-RELATED"/>
    <property type="match status" value="1"/>
</dbReference>
<dbReference type="OrthoDB" id="191150at2759"/>
<dbReference type="Pfam" id="PF03803">
    <property type="entry name" value="Scramblase"/>
    <property type="match status" value="1"/>
</dbReference>
<dbReference type="GO" id="GO:0005886">
    <property type="term" value="C:plasma membrane"/>
    <property type="evidence" value="ECO:0007669"/>
    <property type="project" value="TreeGrafter"/>
</dbReference>
<evidence type="ECO:0000256" key="2">
    <source>
        <dbReference type="RuleBase" id="RU363116"/>
    </source>
</evidence>
<comment type="cofactor">
    <cofactor evidence="2">
        <name>Ca(2+)</name>
        <dbReference type="ChEBI" id="CHEBI:29108"/>
    </cofactor>
</comment>
<sequence length="121" mass="13721">KVELFEALVGIQKANKYVIKNSMGQQVYFAAEDSDCCTRNCLGIMRPFHMHIFDNNFREVINIYRPYRCTGCCCPCSMQELEVMAPSGAVFGYVKERWSLCTPLFDIQNAAGETVFTLEGP</sequence>
<dbReference type="GO" id="GO:0017128">
    <property type="term" value="F:phospholipid scramblase activity"/>
    <property type="evidence" value="ECO:0007669"/>
    <property type="project" value="InterPro"/>
</dbReference>
<keyword evidence="2" id="KW-0449">Lipoprotein</keyword>